<dbReference type="Pfam" id="PF24321">
    <property type="entry name" value="DUF7493"/>
    <property type="match status" value="1"/>
</dbReference>
<sequence>MIASFSHSIEKGSQPNTPFWAWCTILLYHTLVSPLIELLIMAALSTAAPSDDNTKALSVSSSSMAPEAHAGPSSAARASDLVLSIDNGKFMTLQTSNLVVEADQSFAAKPTTVCGIPFGSKAHSSTRSIPLYNVLWAECKDSILEITFAEPSGGHKLRPAQITVNVSSNDDASISTWVDALFQRAYGRAKRQKRAKVLVNPHAGPGGALGKWHQDAEPLFKAARMAIDMQTTTHSGEAIGITRDINIDDFDTIIACSGDGLPHEIFNGLGKRPDAGRALAKIAVSQIPCGSGNGMACTLYGSAYVSEAALGIIKGVDTPIDLVSLTQGTERTLSFLSQCVGMMAEADLGTEHLRWMGGARFHVGVLMRLLKKKSYPCDMALKVETADKAAIKKAYKQHVRRQKSEPGQVAESLELPPLKYGTVNDVLPEEGWERIKYDNMGTFFCGNMTTMAADTVFFPAAAADDGLMDLVTFDSDVPLVTALGIMDNIGDNGTFFDHPLVKYRKITAFRFTPRDQDDGYISIDGEKIPFAPFQAEVHSKLGRVYALDGQYVCGGPRGWKEV</sequence>
<evidence type="ECO:0000259" key="1">
    <source>
        <dbReference type="PROSITE" id="PS50146"/>
    </source>
</evidence>
<dbReference type="Gene3D" id="2.60.200.40">
    <property type="match status" value="1"/>
</dbReference>
<keyword evidence="2" id="KW-0418">Kinase</keyword>
<gene>
    <name evidence="2" type="ORF">B0T11DRAFT_283022</name>
</gene>
<dbReference type="Gene3D" id="3.40.50.10330">
    <property type="entry name" value="Probable inorganic polyphosphate/atp-NAD kinase, domain 1"/>
    <property type="match status" value="1"/>
</dbReference>
<reference evidence="2" key="1">
    <citation type="journal article" date="2021" name="Nat. Commun.">
        <title>Genetic determinants of endophytism in the Arabidopsis root mycobiome.</title>
        <authorList>
            <person name="Mesny F."/>
            <person name="Miyauchi S."/>
            <person name="Thiergart T."/>
            <person name="Pickel B."/>
            <person name="Atanasova L."/>
            <person name="Karlsson M."/>
            <person name="Huettel B."/>
            <person name="Barry K.W."/>
            <person name="Haridas S."/>
            <person name="Chen C."/>
            <person name="Bauer D."/>
            <person name="Andreopoulos W."/>
            <person name="Pangilinan J."/>
            <person name="LaButti K."/>
            <person name="Riley R."/>
            <person name="Lipzen A."/>
            <person name="Clum A."/>
            <person name="Drula E."/>
            <person name="Henrissat B."/>
            <person name="Kohler A."/>
            <person name="Grigoriev I.V."/>
            <person name="Martin F.M."/>
            <person name="Hacquard S."/>
        </authorList>
    </citation>
    <scope>NUCLEOTIDE SEQUENCE</scope>
    <source>
        <strain evidence="2">MPI-CAGE-AT-0016</strain>
    </source>
</reference>
<dbReference type="Proteomes" id="UP000813385">
    <property type="component" value="Unassembled WGS sequence"/>
</dbReference>
<dbReference type="InterPro" id="IPR017438">
    <property type="entry name" value="ATP-NAD_kinase_N"/>
</dbReference>
<dbReference type="AlphaFoldDB" id="A0A8K0X0J7"/>
<dbReference type="SMART" id="SM00046">
    <property type="entry name" value="DAGKc"/>
    <property type="match status" value="1"/>
</dbReference>
<comment type="caution">
    <text evidence="2">The sequence shown here is derived from an EMBL/GenBank/DDBJ whole genome shotgun (WGS) entry which is preliminary data.</text>
</comment>
<dbReference type="GO" id="GO:0001727">
    <property type="term" value="F:lipid kinase activity"/>
    <property type="evidence" value="ECO:0007669"/>
    <property type="project" value="TreeGrafter"/>
</dbReference>
<keyword evidence="2" id="KW-0808">Transferase</keyword>
<dbReference type="EMBL" id="JAGPXD010000004">
    <property type="protein sequence ID" value="KAH7357738.1"/>
    <property type="molecule type" value="Genomic_DNA"/>
</dbReference>
<dbReference type="OrthoDB" id="3853857at2759"/>
<evidence type="ECO:0000313" key="3">
    <source>
        <dbReference type="Proteomes" id="UP000813385"/>
    </source>
</evidence>
<accession>A0A8K0X0J7</accession>
<dbReference type="GO" id="GO:0046512">
    <property type="term" value="P:sphingosine biosynthetic process"/>
    <property type="evidence" value="ECO:0007669"/>
    <property type="project" value="TreeGrafter"/>
</dbReference>
<keyword evidence="3" id="KW-1185">Reference proteome</keyword>
<evidence type="ECO:0000313" key="2">
    <source>
        <dbReference type="EMBL" id="KAH7357738.1"/>
    </source>
</evidence>
<dbReference type="PANTHER" id="PTHR12358:SF31">
    <property type="entry name" value="ACYLGLYCEROL KINASE, MITOCHONDRIAL"/>
    <property type="match status" value="1"/>
</dbReference>
<dbReference type="InterPro" id="IPR001206">
    <property type="entry name" value="Diacylglycerol_kinase_cat_dom"/>
</dbReference>
<protein>
    <submittedName>
        <fullName evidence="2">Diacylglycerol kinase catalytic domain-containing protein</fullName>
    </submittedName>
</protein>
<dbReference type="InterPro" id="IPR055916">
    <property type="entry name" value="DUF7493"/>
</dbReference>
<dbReference type="InterPro" id="IPR016064">
    <property type="entry name" value="NAD/diacylglycerol_kinase_sf"/>
</dbReference>
<dbReference type="GO" id="GO:0016020">
    <property type="term" value="C:membrane"/>
    <property type="evidence" value="ECO:0007669"/>
    <property type="project" value="TreeGrafter"/>
</dbReference>
<feature type="domain" description="DAGKc" evidence="1">
    <location>
        <begin position="190"/>
        <end position="329"/>
    </location>
</feature>
<dbReference type="GO" id="GO:0005737">
    <property type="term" value="C:cytoplasm"/>
    <property type="evidence" value="ECO:0007669"/>
    <property type="project" value="TreeGrafter"/>
</dbReference>
<dbReference type="SUPFAM" id="SSF111331">
    <property type="entry name" value="NAD kinase/diacylglycerol kinase-like"/>
    <property type="match status" value="1"/>
</dbReference>
<dbReference type="GO" id="GO:0016773">
    <property type="term" value="F:phosphotransferase activity, alcohol group as acceptor"/>
    <property type="evidence" value="ECO:0007669"/>
    <property type="project" value="UniProtKB-ARBA"/>
</dbReference>
<organism evidence="2 3">
    <name type="scientific">Plectosphaerella cucumerina</name>
    <dbReference type="NCBI Taxonomy" id="40658"/>
    <lineage>
        <taxon>Eukaryota</taxon>
        <taxon>Fungi</taxon>
        <taxon>Dikarya</taxon>
        <taxon>Ascomycota</taxon>
        <taxon>Pezizomycotina</taxon>
        <taxon>Sordariomycetes</taxon>
        <taxon>Hypocreomycetidae</taxon>
        <taxon>Glomerellales</taxon>
        <taxon>Plectosphaerellaceae</taxon>
        <taxon>Plectosphaerella</taxon>
    </lineage>
</organism>
<dbReference type="InterPro" id="IPR050187">
    <property type="entry name" value="Lipid_Phosphate_FormReg"/>
</dbReference>
<proteinExistence type="predicted"/>
<name>A0A8K0X0J7_9PEZI</name>
<dbReference type="PANTHER" id="PTHR12358">
    <property type="entry name" value="SPHINGOSINE KINASE"/>
    <property type="match status" value="1"/>
</dbReference>
<dbReference type="Pfam" id="PF00781">
    <property type="entry name" value="DAGK_cat"/>
    <property type="match status" value="1"/>
</dbReference>
<dbReference type="PROSITE" id="PS50146">
    <property type="entry name" value="DAGK"/>
    <property type="match status" value="1"/>
</dbReference>